<proteinExistence type="predicted"/>
<organism evidence="2 3">
    <name type="scientific">Duganella zoogloeoides</name>
    <dbReference type="NCBI Taxonomy" id="75659"/>
    <lineage>
        <taxon>Bacteria</taxon>
        <taxon>Pseudomonadati</taxon>
        <taxon>Pseudomonadota</taxon>
        <taxon>Betaproteobacteria</taxon>
        <taxon>Burkholderiales</taxon>
        <taxon>Oxalobacteraceae</taxon>
        <taxon>Telluria group</taxon>
        <taxon>Duganella</taxon>
    </lineage>
</organism>
<evidence type="ECO:0000313" key="3">
    <source>
        <dbReference type="Proteomes" id="UP001326110"/>
    </source>
</evidence>
<dbReference type="SUPFAM" id="SSF50156">
    <property type="entry name" value="PDZ domain-like"/>
    <property type="match status" value="1"/>
</dbReference>
<dbReference type="InterPro" id="IPR001478">
    <property type="entry name" value="PDZ"/>
</dbReference>
<evidence type="ECO:0000259" key="1">
    <source>
        <dbReference type="PROSITE" id="PS50106"/>
    </source>
</evidence>
<dbReference type="Pfam" id="PF13180">
    <property type="entry name" value="PDZ_2"/>
    <property type="match status" value="1"/>
</dbReference>
<dbReference type="PROSITE" id="PS50106">
    <property type="entry name" value="PDZ"/>
    <property type="match status" value="1"/>
</dbReference>
<dbReference type="InterPro" id="IPR036034">
    <property type="entry name" value="PDZ_sf"/>
</dbReference>
<dbReference type="Gene3D" id="2.30.42.10">
    <property type="match status" value="1"/>
</dbReference>
<dbReference type="GeneID" id="43166931"/>
<gene>
    <name evidence="2" type="ORF">SR858_18955</name>
</gene>
<dbReference type="EMBL" id="CP140152">
    <property type="protein sequence ID" value="WQH03127.1"/>
    <property type="molecule type" value="Genomic_DNA"/>
</dbReference>
<name>A0ABZ0XV89_9BURK</name>
<dbReference type="SMART" id="SM00228">
    <property type="entry name" value="PDZ"/>
    <property type="match status" value="1"/>
</dbReference>
<feature type="domain" description="PDZ" evidence="1">
    <location>
        <begin position="164"/>
        <end position="237"/>
    </location>
</feature>
<dbReference type="PROSITE" id="PS51257">
    <property type="entry name" value="PROKAR_LIPOPROTEIN"/>
    <property type="match status" value="1"/>
</dbReference>
<evidence type="ECO:0000313" key="2">
    <source>
        <dbReference type="EMBL" id="WQH03127.1"/>
    </source>
</evidence>
<accession>A0ABZ0XV89</accession>
<protein>
    <submittedName>
        <fullName evidence="2">PDZ domain-containing protein</fullName>
    </submittedName>
</protein>
<dbReference type="Proteomes" id="UP001326110">
    <property type="component" value="Chromosome"/>
</dbReference>
<keyword evidence="3" id="KW-1185">Reference proteome</keyword>
<reference evidence="2 3" key="1">
    <citation type="submission" date="2023-11" db="EMBL/GenBank/DDBJ databases">
        <title>MicrobeMod: A computational toolkit for identifying prokaryotic methylation and restriction-modification with nanopore sequencing.</title>
        <authorList>
            <person name="Crits-Christoph A."/>
            <person name="Kang S.C."/>
            <person name="Lee H."/>
            <person name="Ostrov N."/>
        </authorList>
    </citation>
    <scope>NUCLEOTIDE SEQUENCE [LARGE SCALE GENOMIC DNA]</scope>
    <source>
        <strain evidence="2 3">ATCC 25935</strain>
    </source>
</reference>
<sequence length="272" mass="28627">MGKLLPASLSVVMLATLLSGCVSGYTTFYKPVAGATPEAIAAKRAAPPPAAPIVERAQPGDPQTILDAYAKRGYAMIGNAMFNSGRPETEDSAVRQAQTVGADLVLILNPKYTGTITSNIPITTPTTTTSYSTGTATAYGAGGPVTAYGSGTTTTYGTTTNYVPIAINRSDYGAIFFVKQKLGLGLFTRDLNDSERQQLQTNKGAVVRVVVDDTPAFNADLLVGDIIVSLDGIGISGTKMFNDLLRDRTGKIVSIGLIRRGQRLEKSVQLNL</sequence>
<dbReference type="RefSeq" id="WP_084670246.1">
    <property type="nucleotide sequence ID" value="NZ_CP140152.1"/>
</dbReference>